<keyword evidence="5" id="KW-0479">Metal-binding</keyword>
<dbReference type="Pfam" id="PF01743">
    <property type="entry name" value="PolyA_pol"/>
    <property type="match status" value="1"/>
</dbReference>
<evidence type="ECO:0000313" key="11">
    <source>
        <dbReference type="EMBL" id="TWU43949.1"/>
    </source>
</evidence>
<dbReference type="InterPro" id="IPR032828">
    <property type="entry name" value="PolyA_RNA-bd"/>
</dbReference>
<evidence type="ECO:0000259" key="10">
    <source>
        <dbReference type="Pfam" id="PF12627"/>
    </source>
</evidence>
<keyword evidence="4 11" id="KW-0548">Nucleotidyltransferase</keyword>
<name>A0A5C6E9X2_9BACT</name>
<organism evidence="11 12">
    <name type="scientific">Novipirellula aureliae</name>
    <dbReference type="NCBI Taxonomy" id="2527966"/>
    <lineage>
        <taxon>Bacteria</taxon>
        <taxon>Pseudomonadati</taxon>
        <taxon>Planctomycetota</taxon>
        <taxon>Planctomycetia</taxon>
        <taxon>Pirellulales</taxon>
        <taxon>Pirellulaceae</taxon>
        <taxon>Novipirellula</taxon>
    </lineage>
</organism>
<dbReference type="GO" id="GO:0008033">
    <property type="term" value="P:tRNA processing"/>
    <property type="evidence" value="ECO:0007669"/>
    <property type="project" value="UniProtKB-KW"/>
</dbReference>
<keyword evidence="3" id="KW-0819">tRNA processing</keyword>
<dbReference type="Proteomes" id="UP000315471">
    <property type="component" value="Unassembled WGS sequence"/>
</dbReference>
<dbReference type="EC" id="2.7.7.72" evidence="11"/>
<dbReference type="InterPro" id="IPR002646">
    <property type="entry name" value="PolA_pol_head_dom"/>
</dbReference>
<evidence type="ECO:0000256" key="8">
    <source>
        <dbReference type="RuleBase" id="RU003953"/>
    </source>
</evidence>
<dbReference type="GO" id="GO:0004810">
    <property type="term" value="F:CCA tRNA nucleotidyltransferase activity"/>
    <property type="evidence" value="ECO:0007669"/>
    <property type="project" value="UniProtKB-EC"/>
</dbReference>
<dbReference type="CDD" id="cd05398">
    <property type="entry name" value="NT_ClassII-CCAase"/>
    <property type="match status" value="1"/>
</dbReference>
<keyword evidence="6" id="KW-0547">Nucleotide-binding</keyword>
<evidence type="ECO:0000256" key="5">
    <source>
        <dbReference type="ARBA" id="ARBA00022723"/>
    </source>
</evidence>
<protein>
    <submittedName>
        <fullName evidence="11">tRNA nucleotidyltransferase/poly(A) polymerase</fullName>
        <ecNumber evidence="11">2.7.7.72</ecNumber>
    </submittedName>
</protein>
<dbReference type="SUPFAM" id="SSF81891">
    <property type="entry name" value="Poly A polymerase C-terminal region-like"/>
    <property type="match status" value="1"/>
</dbReference>
<evidence type="ECO:0000256" key="1">
    <source>
        <dbReference type="ARBA" id="ARBA00001946"/>
    </source>
</evidence>
<evidence type="ECO:0000256" key="4">
    <source>
        <dbReference type="ARBA" id="ARBA00022695"/>
    </source>
</evidence>
<sequence>MHNCESEMDASNKINALKSITTPYEFPDQSLKSAQAIEALVVVKRLSEAGFTAYFAGGCVRDALLGKAPKDFDVATDAVPAAIQELFGKRKTLAFGASFGVIGVLPSASDRRKSIVPITPTEVATFRSDGLYSDGRRPDSVHFGNAEADAQRRDFTINGLFYDPIKRRIVDYVGGVEDIERQLLRTIGNPHERFSEDKLRMLRAVRFTTTLGFSIAEPTADAVRGHAASIGSVSGERIGVEMRRTMSSNHALDGLGHLQALGLSRYVLPELEKADRRLLDRLLTEDRTQDFSTSLACILLAIDEPMNALRSITERWKLSNEEVRVVTSAIHHSPTLIRANTLPWAEVQPILVDRDAEAIVEVSAALARATDAPSSGIHLALEALKWPRERLDPNPLIGGDDLKDLGVPTGPVYAKLLRQVRQRQLNGEFETKAQAVAFVKGQV</sequence>
<keyword evidence="12" id="KW-1185">Reference proteome</keyword>
<evidence type="ECO:0000256" key="6">
    <source>
        <dbReference type="ARBA" id="ARBA00022741"/>
    </source>
</evidence>
<evidence type="ECO:0000256" key="7">
    <source>
        <dbReference type="ARBA" id="ARBA00022842"/>
    </source>
</evidence>
<dbReference type="Gene3D" id="1.10.3090.10">
    <property type="entry name" value="cca-adding enzyme, domain 2"/>
    <property type="match status" value="1"/>
</dbReference>
<dbReference type="Gene3D" id="3.30.460.10">
    <property type="entry name" value="Beta Polymerase, domain 2"/>
    <property type="match status" value="1"/>
</dbReference>
<dbReference type="GO" id="GO:0000166">
    <property type="term" value="F:nucleotide binding"/>
    <property type="evidence" value="ECO:0007669"/>
    <property type="project" value="UniProtKB-KW"/>
</dbReference>
<feature type="domain" description="Poly A polymerase head" evidence="9">
    <location>
        <begin position="53"/>
        <end position="185"/>
    </location>
</feature>
<keyword evidence="7" id="KW-0460">Magnesium</keyword>
<evidence type="ECO:0000313" key="12">
    <source>
        <dbReference type="Proteomes" id="UP000315471"/>
    </source>
</evidence>
<feature type="domain" description="tRNA nucleotidyltransferase/poly(A) polymerase RNA and SrmB- binding" evidence="10">
    <location>
        <begin position="212"/>
        <end position="273"/>
    </location>
</feature>
<keyword evidence="2 8" id="KW-0808">Transferase</keyword>
<comment type="caution">
    <text evidence="11">The sequence shown here is derived from an EMBL/GenBank/DDBJ whole genome shotgun (WGS) entry which is preliminary data.</text>
</comment>
<evidence type="ECO:0000256" key="3">
    <source>
        <dbReference type="ARBA" id="ARBA00022694"/>
    </source>
</evidence>
<dbReference type="Pfam" id="PF12627">
    <property type="entry name" value="PolyA_pol_RNAbd"/>
    <property type="match status" value="1"/>
</dbReference>
<reference evidence="11 12" key="1">
    <citation type="submission" date="2019-02" db="EMBL/GenBank/DDBJ databases">
        <title>Deep-cultivation of Planctomycetes and their phenomic and genomic characterization uncovers novel biology.</title>
        <authorList>
            <person name="Wiegand S."/>
            <person name="Jogler M."/>
            <person name="Boedeker C."/>
            <person name="Pinto D."/>
            <person name="Vollmers J."/>
            <person name="Rivas-Marin E."/>
            <person name="Kohn T."/>
            <person name="Peeters S.H."/>
            <person name="Heuer A."/>
            <person name="Rast P."/>
            <person name="Oberbeckmann S."/>
            <person name="Bunk B."/>
            <person name="Jeske O."/>
            <person name="Meyerdierks A."/>
            <person name="Storesund J.E."/>
            <person name="Kallscheuer N."/>
            <person name="Luecker S."/>
            <person name="Lage O.M."/>
            <person name="Pohl T."/>
            <person name="Merkel B.J."/>
            <person name="Hornburger P."/>
            <person name="Mueller R.-W."/>
            <person name="Bruemmer F."/>
            <person name="Labrenz M."/>
            <person name="Spormann A.M."/>
            <person name="Op Den Camp H."/>
            <person name="Overmann J."/>
            <person name="Amann R."/>
            <person name="Jetten M.S.M."/>
            <person name="Mascher T."/>
            <person name="Medema M.H."/>
            <person name="Devos D.P."/>
            <person name="Kaster A.-K."/>
            <person name="Ovreas L."/>
            <person name="Rohde M."/>
            <person name="Galperin M.Y."/>
            <person name="Jogler C."/>
        </authorList>
    </citation>
    <scope>NUCLEOTIDE SEQUENCE [LARGE SCALE GENOMIC DNA]</scope>
    <source>
        <strain evidence="11 12">Q31b</strain>
    </source>
</reference>
<dbReference type="EMBL" id="SJPY01000002">
    <property type="protein sequence ID" value="TWU43949.1"/>
    <property type="molecule type" value="Genomic_DNA"/>
</dbReference>
<dbReference type="PANTHER" id="PTHR46173">
    <property type="entry name" value="CCA TRNA NUCLEOTIDYLTRANSFERASE 1, MITOCHONDRIAL"/>
    <property type="match status" value="1"/>
</dbReference>
<evidence type="ECO:0000256" key="2">
    <source>
        <dbReference type="ARBA" id="ARBA00022679"/>
    </source>
</evidence>
<dbReference type="InterPro" id="IPR043519">
    <property type="entry name" value="NT_sf"/>
</dbReference>
<dbReference type="GO" id="GO:0046872">
    <property type="term" value="F:metal ion binding"/>
    <property type="evidence" value="ECO:0007669"/>
    <property type="project" value="UniProtKB-KW"/>
</dbReference>
<dbReference type="GO" id="GO:0000049">
    <property type="term" value="F:tRNA binding"/>
    <property type="evidence" value="ECO:0007669"/>
    <property type="project" value="TreeGrafter"/>
</dbReference>
<proteinExistence type="inferred from homology"/>
<dbReference type="InterPro" id="IPR050264">
    <property type="entry name" value="Bact_CCA-adding_enz_type3_sf"/>
</dbReference>
<accession>A0A5C6E9X2</accession>
<dbReference type="AlphaFoldDB" id="A0A5C6E9X2"/>
<dbReference type="SUPFAM" id="SSF81301">
    <property type="entry name" value="Nucleotidyltransferase"/>
    <property type="match status" value="1"/>
</dbReference>
<keyword evidence="8" id="KW-0694">RNA-binding</keyword>
<dbReference type="PANTHER" id="PTHR46173:SF1">
    <property type="entry name" value="CCA TRNA NUCLEOTIDYLTRANSFERASE 1, MITOCHONDRIAL"/>
    <property type="match status" value="1"/>
</dbReference>
<comment type="similarity">
    <text evidence="8">Belongs to the tRNA nucleotidyltransferase/poly(A) polymerase family.</text>
</comment>
<evidence type="ECO:0000259" key="9">
    <source>
        <dbReference type="Pfam" id="PF01743"/>
    </source>
</evidence>
<gene>
    <name evidence="11" type="ORF">Q31b_14830</name>
</gene>
<comment type="cofactor">
    <cofactor evidence="1">
        <name>Mg(2+)</name>
        <dbReference type="ChEBI" id="CHEBI:18420"/>
    </cofactor>
</comment>